<dbReference type="OrthoDB" id="978692at2"/>
<dbReference type="Proteomes" id="UP000305939">
    <property type="component" value="Unassembled WGS sequence"/>
</dbReference>
<gene>
    <name evidence="2" type="ORF">E7Z59_14175</name>
</gene>
<evidence type="ECO:0000313" key="2">
    <source>
        <dbReference type="EMBL" id="THD65731.1"/>
    </source>
</evidence>
<dbReference type="AlphaFoldDB" id="A0A4S3LXT8"/>
<keyword evidence="3" id="KW-1185">Reference proteome</keyword>
<comment type="caution">
    <text evidence="2">The sequence shown here is derived from an EMBL/GenBank/DDBJ whole genome shotgun (WGS) entry which is preliminary data.</text>
</comment>
<keyword evidence="1" id="KW-0732">Signal</keyword>
<accession>A0A4S3LXT8</accession>
<organism evidence="2 3">
    <name type="scientific">Robertkochia marina</name>
    <dbReference type="NCBI Taxonomy" id="1227945"/>
    <lineage>
        <taxon>Bacteria</taxon>
        <taxon>Pseudomonadati</taxon>
        <taxon>Bacteroidota</taxon>
        <taxon>Flavobacteriia</taxon>
        <taxon>Flavobacteriales</taxon>
        <taxon>Flavobacteriaceae</taxon>
        <taxon>Robertkochia</taxon>
    </lineage>
</organism>
<proteinExistence type="predicted"/>
<evidence type="ECO:0008006" key="4">
    <source>
        <dbReference type="Google" id="ProtNLM"/>
    </source>
</evidence>
<feature type="signal peptide" evidence="1">
    <location>
        <begin position="1"/>
        <end position="18"/>
    </location>
</feature>
<feature type="chain" id="PRO_5020791225" description="Outer membrane protein beta-barrel domain-containing protein" evidence="1">
    <location>
        <begin position="19"/>
        <end position="200"/>
    </location>
</feature>
<dbReference type="EMBL" id="SSMC01000004">
    <property type="protein sequence ID" value="THD65731.1"/>
    <property type="molecule type" value="Genomic_DNA"/>
</dbReference>
<evidence type="ECO:0000256" key="1">
    <source>
        <dbReference type="SAM" id="SignalP"/>
    </source>
</evidence>
<reference evidence="2 3" key="1">
    <citation type="submission" date="2019-04" db="EMBL/GenBank/DDBJ databases">
        <title>Draft genome sequence of Robertkochia marina CC-AMO-30D.</title>
        <authorList>
            <person name="Hameed A."/>
            <person name="Lin S.-Y."/>
            <person name="Shahina M."/>
            <person name="Lai W.-A."/>
            <person name="Young C.-C."/>
        </authorList>
    </citation>
    <scope>NUCLEOTIDE SEQUENCE [LARGE SCALE GENOMIC DNA]</scope>
    <source>
        <strain evidence="2 3">CC-AMO-30D</strain>
    </source>
</reference>
<evidence type="ECO:0000313" key="3">
    <source>
        <dbReference type="Proteomes" id="UP000305939"/>
    </source>
</evidence>
<protein>
    <recommendedName>
        <fullName evidence="4">Outer membrane protein beta-barrel domain-containing protein</fullName>
    </recommendedName>
</protein>
<sequence length="200" mass="22930">MKRILLLFLMLTTTACFAQETEKDQEHSEEVIHHDAGEEGQREEHHNFKHSIAFMLGHTHISEGRDAAGDTKWLAVPSFAIDYNYRFGEKWSVGLHNDIIIESFIVERHLSGGEEEILEREYPVASLVMIGHKFTQHLAGFAGAGAEFAKGENFFMYRFGIEAGWHLNDPSWELLVGINYDIRIDAYDIWNLNFGVAKQF</sequence>
<dbReference type="PROSITE" id="PS51257">
    <property type="entry name" value="PROKAR_LIPOPROTEIN"/>
    <property type="match status" value="1"/>
</dbReference>
<dbReference type="RefSeq" id="WP_136337015.1">
    <property type="nucleotide sequence ID" value="NZ_QXMP01000002.1"/>
</dbReference>
<name>A0A4S3LXT8_9FLAO</name>